<evidence type="ECO:0000313" key="3">
    <source>
        <dbReference type="Proteomes" id="UP000317496"/>
    </source>
</evidence>
<sequence>MNSNMQSAQDLLQLAWQAQAAGQLDRAIEIYRKTLGLQETAPAWLGLGQCQLERKDTQAALAAFRQALALMPQSGAIRHMVDMLDGSRVPDRAPDDYVVWVFDGHAESFEAHLAALNYRGPQMVAGLIEGIWDRDGSRAILDLGCGTGLNAPVFKPYAARLDGVDLAPRMLQQSARRGAYDHLYKAEAHAFLRRPPCRYDAVLATDVFIYIGQLDEIFFISDQYLNKNGELLFTIELAEGAQPVELRSSGRFRQTDDYIRNLAERAGFVVVVTHDEALRIENGTPESGRAYRLVRR</sequence>
<evidence type="ECO:0000313" key="2">
    <source>
        <dbReference type="EMBL" id="QDO96581.1"/>
    </source>
</evidence>
<dbReference type="KEGG" id="fer:FNB15_04510"/>
<dbReference type="RefSeq" id="WP_144067562.1">
    <property type="nucleotide sequence ID" value="NZ_CP041636.1"/>
</dbReference>
<dbReference type="InterPro" id="IPR011990">
    <property type="entry name" value="TPR-like_helical_dom_sf"/>
</dbReference>
<dbReference type="Pfam" id="PF13424">
    <property type="entry name" value="TPR_12"/>
    <property type="match status" value="1"/>
</dbReference>
<keyword evidence="3" id="KW-1185">Reference proteome</keyword>
<organism evidence="2 3">
    <name type="scientific">Ferrovibrio terrae</name>
    <dbReference type="NCBI Taxonomy" id="2594003"/>
    <lineage>
        <taxon>Bacteria</taxon>
        <taxon>Pseudomonadati</taxon>
        <taxon>Pseudomonadota</taxon>
        <taxon>Alphaproteobacteria</taxon>
        <taxon>Rhodospirillales</taxon>
        <taxon>Rhodospirillaceae</taxon>
        <taxon>Ferrovibrio</taxon>
    </lineage>
</organism>
<feature type="repeat" description="TPR" evidence="1">
    <location>
        <begin position="41"/>
        <end position="74"/>
    </location>
</feature>
<gene>
    <name evidence="2" type="ORF">FNB15_04510</name>
</gene>
<accession>A0A516GYH6</accession>
<dbReference type="GO" id="GO:0032259">
    <property type="term" value="P:methylation"/>
    <property type="evidence" value="ECO:0007669"/>
    <property type="project" value="UniProtKB-KW"/>
</dbReference>
<dbReference type="InterPro" id="IPR029063">
    <property type="entry name" value="SAM-dependent_MTases_sf"/>
</dbReference>
<name>A0A516GYH6_9PROT</name>
<protein>
    <submittedName>
        <fullName evidence="2">Methyltransferase domain-containing protein</fullName>
    </submittedName>
</protein>
<evidence type="ECO:0000256" key="1">
    <source>
        <dbReference type="PROSITE-ProRule" id="PRU00339"/>
    </source>
</evidence>
<dbReference type="AlphaFoldDB" id="A0A516GYH6"/>
<dbReference type="Proteomes" id="UP000317496">
    <property type="component" value="Chromosome"/>
</dbReference>
<reference evidence="2 3" key="1">
    <citation type="submission" date="2019-07" db="EMBL/GenBank/DDBJ databases">
        <title>Genome sequencing for Ferrovibrio sp. K5.</title>
        <authorList>
            <person name="Park S.-J."/>
        </authorList>
    </citation>
    <scope>NUCLEOTIDE SEQUENCE [LARGE SCALE GENOMIC DNA]</scope>
    <source>
        <strain evidence="2 3">K5</strain>
    </source>
</reference>
<dbReference type="InterPro" id="IPR019734">
    <property type="entry name" value="TPR_rpt"/>
</dbReference>
<dbReference type="PROSITE" id="PS50005">
    <property type="entry name" value="TPR"/>
    <property type="match status" value="1"/>
</dbReference>
<dbReference type="OrthoDB" id="465636at2"/>
<keyword evidence="1" id="KW-0802">TPR repeat</keyword>
<dbReference type="GO" id="GO:0008168">
    <property type="term" value="F:methyltransferase activity"/>
    <property type="evidence" value="ECO:0007669"/>
    <property type="project" value="UniProtKB-KW"/>
</dbReference>
<dbReference type="EMBL" id="CP041636">
    <property type="protein sequence ID" value="QDO96581.1"/>
    <property type="molecule type" value="Genomic_DNA"/>
</dbReference>
<dbReference type="Pfam" id="PF13489">
    <property type="entry name" value="Methyltransf_23"/>
    <property type="match status" value="1"/>
</dbReference>
<dbReference type="SMART" id="SM00028">
    <property type="entry name" value="TPR"/>
    <property type="match status" value="2"/>
</dbReference>
<keyword evidence="2" id="KW-0808">Transferase</keyword>
<proteinExistence type="predicted"/>
<keyword evidence="2" id="KW-0489">Methyltransferase</keyword>
<dbReference type="Gene3D" id="3.40.50.150">
    <property type="entry name" value="Vaccinia Virus protein VP39"/>
    <property type="match status" value="1"/>
</dbReference>
<dbReference type="SUPFAM" id="SSF53335">
    <property type="entry name" value="S-adenosyl-L-methionine-dependent methyltransferases"/>
    <property type="match status" value="1"/>
</dbReference>
<dbReference type="CDD" id="cd02440">
    <property type="entry name" value="AdoMet_MTases"/>
    <property type="match status" value="1"/>
</dbReference>
<dbReference type="Gene3D" id="1.25.40.10">
    <property type="entry name" value="Tetratricopeptide repeat domain"/>
    <property type="match status" value="1"/>
</dbReference>
<dbReference type="SUPFAM" id="SSF48452">
    <property type="entry name" value="TPR-like"/>
    <property type="match status" value="1"/>
</dbReference>